<dbReference type="EMBL" id="QUNF01000003">
    <property type="protein sequence ID" value="REG91954.1"/>
    <property type="molecule type" value="Genomic_DNA"/>
</dbReference>
<protein>
    <submittedName>
        <fullName evidence="1">DNA alkylation repair enzyme</fullName>
    </submittedName>
</protein>
<evidence type="ECO:0000313" key="2">
    <source>
        <dbReference type="Proteomes" id="UP000256405"/>
    </source>
</evidence>
<dbReference type="Proteomes" id="UP000256405">
    <property type="component" value="Unassembled WGS sequence"/>
</dbReference>
<sequence>MDSSCHHILGHFYLDRDKSLFYKLADSDHLWRQRVYVISSYYWIRRGRFDDALALAEKLLYHEHDLIHKAVGWMLREIGNKDSEVEKGFLKKHYISMPRTALSYAIEKFHPDIRKRILAGEDF</sequence>
<dbReference type="RefSeq" id="WP_240510784.1">
    <property type="nucleotide sequence ID" value="NZ_MSSW01000001.1"/>
</dbReference>
<dbReference type="PANTHER" id="PTHR34070">
    <property type="entry name" value="ARMADILLO-TYPE FOLD"/>
    <property type="match status" value="1"/>
</dbReference>
<dbReference type="Pfam" id="PF08713">
    <property type="entry name" value="DNA_alkylation"/>
    <property type="match status" value="1"/>
</dbReference>
<evidence type="ECO:0000313" key="1">
    <source>
        <dbReference type="EMBL" id="REG91954.1"/>
    </source>
</evidence>
<keyword evidence="2" id="KW-1185">Reference proteome</keyword>
<gene>
    <name evidence="1" type="ORF">C8N25_10331</name>
</gene>
<dbReference type="Gene3D" id="1.25.10.90">
    <property type="match status" value="1"/>
</dbReference>
<dbReference type="CDD" id="cd06561">
    <property type="entry name" value="AlkD_like"/>
    <property type="match status" value="1"/>
</dbReference>
<dbReference type="PANTHER" id="PTHR34070:SF1">
    <property type="entry name" value="DNA ALKYLATION REPAIR PROTEIN"/>
    <property type="match status" value="1"/>
</dbReference>
<reference evidence="1 2" key="1">
    <citation type="submission" date="2018-08" db="EMBL/GenBank/DDBJ databases">
        <title>Genomic Encyclopedia of Archaeal and Bacterial Type Strains, Phase II (KMG-II): from individual species to whole genera.</title>
        <authorList>
            <person name="Goeker M."/>
        </authorList>
    </citation>
    <scope>NUCLEOTIDE SEQUENCE [LARGE SCALE GENOMIC DNA]</scope>
    <source>
        <strain evidence="1 2">DSM 15986</strain>
    </source>
</reference>
<comment type="caution">
    <text evidence="1">The sequence shown here is derived from an EMBL/GenBank/DDBJ whole genome shotgun (WGS) entry which is preliminary data.</text>
</comment>
<name>A0A3E0E0X5_9BACT</name>
<dbReference type="SUPFAM" id="SSF48371">
    <property type="entry name" value="ARM repeat"/>
    <property type="match status" value="1"/>
</dbReference>
<dbReference type="AlphaFoldDB" id="A0A3E0E0X5"/>
<organism evidence="1 2">
    <name type="scientific">Algoriphagus antarcticus</name>
    <dbReference type="NCBI Taxonomy" id="238540"/>
    <lineage>
        <taxon>Bacteria</taxon>
        <taxon>Pseudomonadati</taxon>
        <taxon>Bacteroidota</taxon>
        <taxon>Cytophagia</taxon>
        <taxon>Cytophagales</taxon>
        <taxon>Cyclobacteriaceae</taxon>
        <taxon>Algoriphagus</taxon>
    </lineage>
</organism>
<proteinExistence type="predicted"/>
<accession>A0A3E0E0X5</accession>
<dbReference type="InterPro" id="IPR016024">
    <property type="entry name" value="ARM-type_fold"/>
</dbReference>
<dbReference type="InterPro" id="IPR014825">
    <property type="entry name" value="DNA_alkylation"/>
</dbReference>